<reference evidence="1 2" key="1">
    <citation type="submission" date="2016-02" db="EMBL/GenBank/DDBJ databases">
        <title>Comparative genomic and transcriptomic foundation for Pichia pastoris.</title>
        <authorList>
            <person name="Love K.R."/>
            <person name="Shah K.A."/>
            <person name="Whittaker C.A."/>
            <person name="Wu J."/>
            <person name="Bartlett M.C."/>
            <person name="Ma D."/>
            <person name="Leeson R.L."/>
            <person name="Priest M."/>
            <person name="Young S.K."/>
            <person name="Love J.C."/>
        </authorList>
    </citation>
    <scope>NUCLEOTIDE SEQUENCE [LARGE SCALE GENOMIC DNA]</scope>
    <source>
        <strain evidence="1 2">ATCC 28485</strain>
    </source>
</reference>
<sequence>MILSDIEIGNTSPEEIMYQTDVCKKIRIYNQKYENKINLDYTEYNQSEDEKSAYIEELSRAQFNDGTFIYIENNKTYLKCINKTINWKLEVIWSKKLLEFMFDTYLFKESKYKSFLV</sequence>
<organism evidence="1 2">
    <name type="scientific">Komagataella pastoris</name>
    <name type="common">Yeast</name>
    <name type="synonym">Pichia pastoris</name>
    <dbReference type="NCBI Taxonomy" id="4922"/>
    <lineage>
        <taxon>Eukaryota</taxon>
        <taxon>Fungi</taxon>
        <taxon>Dikarya</taxon>
        <taxon>Ascomycota</taxon>
        <taxon>Saccharomycotina</taxon>
        <taxon>Pichiomycetes</taxon>
        <taxon>Pichiales</taxon>
        <taxon>Pichiaceae</taxon>
        <taxon>Komagataella</taxon>
    </lineage>
</organism>
<dbReference type="AlphaFoldDB" id="A0A1B2J7T0"/>
<name>A0A1B2J7T0_PICPA</name>
<gene>
    <name evidence="1" type="ORF">ATY40_BA7501745</name>
</gene>
<dbReference type="Proteomes" id="UP000094565">
    <property type="component" value="Chromosome 1"/>
</dbReference>
<proteinExistence type="predicted"/>
<dbReference type="EMBL" id="CP014584">
    <property type="protein sequence ID" value="ANZ74057.1"/>
    <property type="molecule type" value="Genomic_DNA"/>
</dbReference>
<evidence type="ECO:0000313" key="2">
    <source>
        <dbReference type="Proteomes" id="UP000094565"/>
    </source>
</evidence>
<evidence type="ECO:0000313" key="1">
    <source>
        <dbReference type="EMBL" id="ANZ74057.1"/>
    </source>
</evidence>
<accession>A0A1B2J7T0</accession>
<keyword evidence="2" id="KW-1185">Reference proteome</keyword>
<protein>
    <submittedName>
        <fullName evidence="1">BA75_01745T0</fullName>
    </submittedName>
</protein>